<gene>
    <name evidence="1" type="ORF">QE408_000672</name>
</gene>
<protein>
    <submittedName>
        <fullName evidence="1">Uncharacterized protein</fullName>
    </submittedName>
</protein>
<comment type="caution">
    <text evidence="1">The sequence shown here is derived from an EMBL/GenBank/DDBJ whole genome shotgun (WGS) entry which is preliminary data.</text>
</comment>
<evidence type="ECO:0000313" key="1">
    <source>
        <dbReference type="EMBL" id="MDQ1183550.1"/>
    </source>
</evidence>
<keyword evidence="2" id="KW-1185">Reference proteome</keyword>
<reference evidence="1 2" key="1">
    <citation type="submission" date="2023-07" db="EMBL/GenBank/DDBJ databases">
        <title>Functional and genomic diversity of the sorghum phyllosphere microbiome.</title>
        <authorList>
            <person name="Shade A."/>
        </authorList>
    </citation>
    <scope>NUCLEOTIDE SEQUENCE [LARGE SCALE GENOMIC DNA]</scope>
    <source>
        <strain evidence="1 2">SORGH_AS_1126</strain>
    </source>
</reference>
<sequence>MINDVHAFFCDDIRQEMSGKFILIGVYTGEMNVSVGPATLPLSMWVEIAGLPAGKQKLNFSVRKHVGSQRTEIARMDVEVEVMNEKLPVSLPLQGLPVSIDSDCSFSLSVSHAGLPERLAGTLSVKALFAENN</sequence>
<accession>A0ABU0UF33</accession>
<dbReference type="RefSeq" id="WP_306928527.1">
    <property type="nucleotide sequence ID" value="NZ_JAUTBL010000001.1"/>
</dbReference>
<proteinExistence type="predicted"/>
<evidence type="ECO:0000313" key="2">
    <source>
        <dbReference type="Proteomes" id="UP001224781"/>
    </source>
</evidence>
<dbReference type="EMBL" id="JAUTBL010000001">
    <property type="protein sequence ID" value="MDQ1183550.1"/>
    <property type="molecule type" value="Genomic_DNA"/>
</dbReference>
<organism evidence="1 2">
    <name type="scientific">Agrobacterium larrymoorei</name>
    <dbReference type="NCBI Taxonomy" id="160699"/>
    <lineage>
        <taxon>Bacteria</taxon>
        <taxon>Pseudomonadati</taxon>
        <taxon>Pseudomonadota</taxon>
        <taxon>Alphaproteobacteria</taxon>
        <taxon>Hyphomicrobiales</taxon>
        <taxon>Rhizobiaceae</taxon>
        <taxon>Rhizobium/Agrobacterium group</taxon>
        <taxon>Agrobacterium</taxon>
    </lineage>
</organism>
<dbReference type="Proteomes" id="UP001224781">
    <property type="component" value="Unassembled WGS sequence"/>
</dbReference>
<name>A0ABU0UF33_9HYPH</name>